<evidence type="ECO:0000313" key="3">
    <source>
        <dbReference type="EMBL" id="MFD1147168.1"/>
    </source>
</evidence>
<keyword evidence="4" id="KW-1185">Reference proteome</keyword>
<accession>A0ABW3QQQ0</accession>
<proteinExistence type="predicted"/>
<evidence type="ECO:0000313" key="4">
    <source>
        <dbReference type="Proteomes" id="UP001597168"/>
    </source>
</evidence>
<dbReference type="GO" id="GO:0016787">
    <property type="term" value="F:hydrolase activity"/>
    <property type="evidence" value="ECO:0007669"/>
    <property type="project" value="UniProtKB-KW"/>
</dbReference>
<dbReference type="SUPFAM" id="SSF56601">
    <property type="entry name" value="beta-lactamase/transpeptidase-like"/>
    <property type="match status" value="1"/>
</dbReference>
<evidence type="ECO:0000256" key="1">
    <source>
        <dbReference type="SAM" id="SignalP"/>
    </source>
</evidence>
<dbReference type="Gene3D" id="3.40.710.10">
    <property type="entry name" value="DD-peptidase/beta-lactamase superfamily"/>
    <property type="match status" value="1"/>
</dbReference>
<dbReference type="InterPro" id="IPR012338">
    <property type="entry name" value="Beta-lactam/transpept-like"/>
</dbReference>
<dbReference type="InterPro" id="IPR050491">
    <property type="entry name" value="AmpC-like"/>
</dbReference>
<organism evidence="3 4">
    <name type="scientific">Saccharothrix hoggarensis</name>
    <dbReference type="NCBI Taxonomy" id="913853"/>
    <lineage>
        <taxon>Bacteria</taxon>
        <taxon>Bacillati</taxon>
        <taxon>Actinomycetota</taxon>
        <taxon>Actinomycetes</taxon>
        <taxon>Pseudonocardiales</taxon>
        <taxon>Pseudonocardiaceae</taxon>
        <taxon>Saccharothrix</taxon>
    </lineage>
</organism>
<feature type="domain" description="Beta-lactamase-related" evidence="2">
    <location>
        <begin position="37"/>
        <end position="374"/>
    </location>
</feature>
<dbReference type="PANTHER" id="PTHR46825">
    <property type="entry name" value="D-ALANYL-D-ALANINE-CARBOXYPEPTIDASE/ENDOPEPTIDASE AMPH"/>
    <property type="match status" value="1"/>
</dbReference>
<keyword evidence="1" id="KW-0732">Signal</keyword>
<reference evidence="4" key="1">
    <citation type="journal article" date="2019" name="Int. J. Syst. Evol. Microbiol.">
        <title>The Global Catalogue of Microorganisms (GCM) 10K type strain sequencing project: providing services to taxonomists for standard genome sequencing and annotation.</title>
        <authorList>
            <consortium name="The Broad Institute Genomics Platform"/>
            <consortium name="The Broad Institute Genome Sequencing Center for Infectious Disease"/>
            <person name="Wu L."/>
            <person name="Ma J."/>
        </authorList>
    </citation>
    <scope>NUCLEOTIDE SEQUENCE [LARGE SCALE GENOMIC DNA]</scope>
    <source>
        <strain evidence="4">CCUG 60214</strain>
    </source>
</reference>
<dbReference type="EC" id="3.-.-.-" evidence="3"/>
<evidence type="ECO:0000259" key="2">
    <source>
        <dbReference type="Pfam" id="PF00144"/>
    </source>
</evidence>
<comment type="caution">
    <text evidence="3">The sequence shown here is derived from an EMBL/GenBank/DDBJ whole genome shotgun (WGS) entry which is preliminary data.</text>
</comment>
<feature type="signal peptide" evidence="1">
    <location>
        <begin position="1"/>
        <end position="23"/>
    </location>
</feature>
<dbReference type="RefSeq" id="WP_380722052.1">
    <property type="nucleotide sequence ID" value="NZ_JBHTLK010000029.1"/>
</dbReference>
<dbReference type="Pfam" id="PF00144">
    <property type="entry name" value="Beta-lactamase"/>
    <property type="match status" value="1"/>
</dbReference>
<name>A0ABW3QQQ0_9PSEU</name>
<sequence>MKRLCATVVVAALALTAAGTASADRRTGPRPDPTTLQRHADALLDQGAPGVLVEVDTPGGTLRVRSGHGDVAARTPVPWRAKFRIGSYTKTFVAATVLQLVGEGRLSLEDSVERWLPGVVAGNGNDGTKITVRQLLQHTSGLYNYVGRMPELFLERGFQENRSRTVRPEEVVALAMREPPSFAPGTGWSYSNTGYALAGMIIERVTGNTWQHEVRVRIVEPLGLRGTYLPGTSPFIPRPHAVAYQRFPEKGLEADPADPRWGAPVDVTTYNPSWGGAAGDMISTTEDGNRFLQALLGGEVLRPAELAEMTRTVRAAEFDGAWPGARYGLGLMWTPNSCGGHWSHGGDIHGFMTRNGVTPDGTRSVVVSVNTDSMVPKTGTPAPTKDVTVDLVDHALCGPGATP</sequence>
<dbReference type="PANTHER" id="PTHR46825:SF7">
    <property type="entry name" value="D-ALANYL-D-ALANINE CARBOXYPEPTIDASE"/>
    <property type="match status" value="1"/>
</dbReference>
<dbReference type="EMBL" id="JBHTLK010000029">
    <property type="protein sequence ID" value="MFD1147168.1"/>
    <property type="molecule type" value="Genomic_DNA"/>
</dbReference>
<dbReference type="InterPro" id="IPR001466">
    <property type="entry name" value="Beta-lactam-related"/>
</dbReference>
<feature type="chain" id="PRO_5045575739" evidence="1">
    <location>
        <begin position="24"/>
        <end position="403"/>
    </location>
</feature>
<protein>
    <submittedName>
        <fullName evidence="3">Serine hydrolase domain-containing protein</fullName>
        <ecNumber evidence="3">3.-.-.-</ecNumber>
    </submittedName>
</protein>
<dbReference type="Proteomes" id="UP001597168">
    <property type="component" value="Unassembled WGS sequence"/>
</dbReference>
<gene>
    <name evidence="3" type="ORF">ACFQ3T_08525</name>
</gene>
<keyword evidence="3" id="KW-0378">Hydrolase</keyword>